<dbReference type="InterPro" id="IPR028909">
    <property type="entry name" value="bL21-like"/>
</dbReference>
<dbReference type="PANTHER" id="PTHR21349:SF0">
    <property type="entry name" value="LARGE RIBOSOMAL SUBUNIT PROTEIN BL21M"/>
    <property type="match status" value="1"/>
</dbReference>
<proteinExistence type="inferred from homology"/>
<dbReference type="Proteomes" id="UP000887568">
    <property type="component" value="Unplaced"/>
</dbReference>
<reference evidence="5" key="1">
    <citation type="submission" date="2022-11" db="UniProtKB">
        <authorList>
            <consortium name="EnsemblMetazoa"/>
        </authorList>
    </citation>
    <scope>IDENTIFICATION</scope>
</reference>
<evidence type="ECO:0000256" key="3">
    <source>
        <dbReference type="ARBA" id="ARBA00023274"/>
    </source>
</evidence>
<dbReference type="PANTHER" id="PTHR21349">
    <property type="entry name" value="50S RIBOSOMAL PROTEIN L21"/>
    <property type="match status" value="1"/>
</dbReference>
<dbReference type="RefSeq" id="XP_038063438.1">
    <property type="nucleotide sequence ID" value="XM_038207510.1"/>
</dbReference>
<dbReference type="GO" id="GO:0005762">
    <property type="term" value="C:mitochondrial large ribosomal subunit"/>
    <property type="evidence" value="ECO:0007669"/>
    <property type="project" value="TreeGrafter"/>
</dbReference>
<evidence type="ECO:0000313" key="6">
    <source>
        <dbReference type="Proteomes" id="UP000887568"/>
    </source>
</evidence>
<dbReference type="HAMAP" id="MF_01363">
    <property type="entry name" value="Ribosomal_bL21"/>
    <property type="match status" value="1"/>
</dbReference>
<organism evidence="5 6">
    <name type="scientific">Patiria miniata</name>
    <name type="common">Bat star</name>
    <name type="synonym">Asterina miniata</name>
    <dbReference type="NCBI Taxonomy" id="46514"/>
    <lineage>
        <taxon>Eukaryota</taxon>
        <taxon>Metazoa</taxon>
        <taxon>Echinodermata</taxon>
        <taxon>Eleutherozoa</taxon>
        <taxon>Asterozoa</taxon>
        <taxon>Asteroidea</taxon>
        <taxon>Valvatacea</taxon>
        <taxon>Valvatida</taxon>
        <taxon>Asterinidae</taxon>
        <taxon>Patiria</taxon>
    </lineage>
</organism>
<keyword evidence="3" id="KW-0687">Ribonucleoprotein</keyword>
<dbReference type="GeneID" id="119734164"/>
<dbReference type="Pfam" id="PF00829">
    <property type="entry name" value="Ribosomal_L21p"/>
    <property type="match status" value="1"/>
</dbReference>
<dbReference type="AlphaFoldDB" id="A0A914AIF6"/>
<keyword evidence="6" id="KW-1185">Reference proteome</keyword>
<dbReference type="SUPFAM" id="SSF141091">
    <property type="entry name" value="L21p-like"/>
    <property type="match status" value="1"/>
</dbReference>
<name>A0A914AIF6_PATMI</name>
<comment type="similarity">
    <text evidence="1">Belongs to the bacterial ribosomal protein bL21 family.</text>
</comment>
<dbReference type="GO" id="GO:0003735">
    <property type="term" value="F:structural constituent of ribosome"/>
    <property type="evidence" value="ECO:0007669"/>
    <property type="project" value="InterPro"/>
</dbReference>
<dbReference type="GO" id="GO:0003723">
    <property type="term" value="F:RNA binding"/>
    <property type="evidence" value="ECO:0007669"/>
    <property type="project" value="InterPro"/>
</dbReference>
<evidence type="ECO:0000256" key="2">
    <source>
        <dbReference type="ARBA" id="ARBA00022980"/>
    </source>
</evidence>
<evidence type="ECO:0000256" key="1">
    <source>
        <dbReference type="ARBA" id="ARBA00008563"/>
    </source>
</evidence>
<protein>
    <recommendedName>
        <fullName evidence="4">Large ribosomal subunit protein bL21m</fullName>
    </recommendedName>
</protein>
<evidence type="ECO:0000256" key="4">
    <source>
        <dbReference type="ARBA" id="ARBA00044129"/>
    </source>
</evidence>
<keyword evidence="2" id="KW-0689">Ribosomal protein</keyword>
<sequence>MAAFMERLARNFLALKVPNFSLNSNLKTVQCVKNFHTLKNCNSVHLLPKQLLCVRCAGNSTRFLRCKSSASNTSVVEHEMPTDVVQSVEAEIQSGLSRLFAVVFIAGQQFKVTTNDLIQLQQHIPADVGERICLQKVLLVGGDNFTLLGRPLLSPEKVRVEATVIEKTNSQKIIVFKMRKRTRFRKYHEKYVNLSVLRINSIEVAPKVS</sequence>
<dbReference type="GO" id="GO:0006412">
    <property type="term" value="P:translation"/>
    <property type="evidence" value="ECO:0007669"/>
    <property type="project" value="InterPro"/>
</dbReference>
<dbReference type="InterPro" id="IPR036164">
    <property type="entry name" value="bL21-like_sf"/>
</dbReference>
<dbReference type="OrthoDB" id="5994at2759"/>
<dbReference type="OMA" id="LFATHCK"/>
<dbReference type="NCBIfam" id="TIGR00061">
    <property type="entry name" value="L21"/>
    <property type="match status" value="1"/>
</dbReference>
<dbReference type="InterPro" id="IPR001787">
    <property type="entry name" value="Ribosomal_bL21"/>
</dbReference>
<evidence type="ECO:0000313" key="5">
    <source>
        <dbReference type="EnsemblMetazoa" id="XP_038063438.1"/>
    </source>
</evidence>
<accession>A0A914AIF6</accession>
<dbReference type="EnsemblMetazoa" id="XM_038207510.1">
    <property type="protein sequence ID" value="XP_038063438.1"/>
    <property type="gene ID" value="LOC119734164"/>
</dbReference>